<dbReference type="Gene3D" id="3.30.470.10">
    <property type="match status" value="1"/>
</dbReference>
<keyword evidence="6" id="KW-1185">Reference proteome</keyword>
<dbReference type="GO" id="GO:0046394">
    <property type="term" value="P:carboxylic acid biosynthetic process"/>
    <property type="evidence" value="ECO:0007669"/>
    <property type="project" value="UniProtKB-ARBA"/>
</dbReference>
<protein>
    <submittedName>
        <fullName evidence="5">4-amino-4-deoxychorismate lyase</fullName>
    </submittedName>
</protein>
<dbReference type="RefSeq" id="WP_213409923.1">
    <property type="nucleotide sequence ID" value="NZ_BOVK01000002.1"/>
</dbReference>
<keyword evidence="4" id="KW-0663">Pyridoxal phosphate</keyword>
<dbReference type="InterPro" id="IPR050571">
    <property type="entry name" value="Class-IV_PLP-Dep_Aminotrnsfr"/>
</dbReference>
<dbReference type="Proteomes" id="UP000677918">
    <property type="component" value="Unassembled WGS sequence"/>
</dbReference>
<dbReference type="InterPro" id="IPR001544">
    <property type="entry name" value="Aminotrans_IV"/>
</dbReference>
<dbReference type="Gene3D" id="3.20.10.10">
    <property type="entry name" value="D-amino Acid Aminotransferase, subunit A, domain 2"/>
    <property type="match status" value="1"/>
</dbReference>
<name>A0A8J4GY42_9BACL</name>
<evidence type="ECO:0000256" key="2">
    <source>
        <dbReference type="ARBA" id="ARBA00009320"/>
    </source>
</evidence>
<reference evidence="5" key="1">
    <citation type="submission" date="2021-04" db="EMBL/GenBank/DDBJ databases">
        <title>Draft genome sequence of Xylanibacillus composti strain K13.</title>
        <authorList>
            <person name="Uke A."/>
            <person name="Chhe C."/>
            <person name="Baramee S."/>
            <person name="Kosugi A."/>
        </authorList>
    </citation>
    <scope>NUCLEOTIDE SEQUENCE</scope>
    <source>
        <strain evidence="5">K13</strain>
    </source>
</reference>
<dbReference type="InterPro" id="IPR043132">
    <property type="entry name" value="BCAT-like_C"/>
</dbReference>
<evidence type="ECO:0000256" key="1">
    <source>
        <dbReference type="ARBA" id="ARBA00001933"/>
    </source>
</evidence>
<dbReference type="SUPFAM" id="SSF56752">
    <property type="entry name" value="D-aminoacid aminotransferase-like PLP-dependent enzymes"/>
    <property type="match status" value="1"/>
</dbReference>
<dbReference type="NCBIfam" id="NF005800">
    <property type="entry name" value="PRK07650.1"/>
    <property type="match status" value="1"/>
</dbReference>
<dbReference type="InterPro" id="IPR043131">
    <property type="entry name" value="BCAT-like_N"/>
</dbReference>
<dbReference type="PANTHER" id="PTHR42743">
    <property type="entry name" value="AMINO-ACID AMINOTRANSFERASE"/>
    <property type="match status" value="1"/>
</dbReference>
<dbReference type="FunFam" id="3.20.10.10:FF:000002">
    <property type="entry name" value="D-alanine aminotransferase"/>
    <property type="match status" value="1"/>
</dbReference>
<dbReference type="PANTHER" id="PTHR42743:SF11">
    <property type="entry name" value="AMINODEOXYCHORISMATE LYASE"/>
    <property type="match status" value="1"/>
</dbReference>
<comment type="caution">
    <text evidence="5">The sequence shown here is derived from an EMBL/GenBank/DDBJ whole genome shotgun (WGS) entry which is preliminary data.</text>
</comment>
<dbReference type="Pfam" id="PF01063">
    <property type="entry name" value="Aminotran_4"/>
    <property type="match status" value="1"/>
</dbReference>
<accession>A0A8J4GY42</accession>
<evidence type="ECO:0000256" key="4">
    <source>
        <dbReference type="ARBA" id="ARBA00022898"/>
    </source>
</evidence>
<comment type="similarity">
    <text evidence="2">Belongs to the class-IV pyridoxal-phosphate-dependent aminotransferase family.</text>
</comment>
<dbReference type="EMBL" id="BOVK01000002">
    <property type="protein sequence ID" value="GIQ67318.1"/>
    <property type="molecule type" value="Genomic_DNA"/>
</dbReference>
<sequence>MQIWLNGQFIDEKDAVISAYDHGFLYGLGFFETFRTYAGKPFLLDKHLERMAGGLRELDIAMPYGRQIIEQTVGQLLEANRLEDGYFRLSVSAGTGPLGLQTEPYAQPTVILYVKPLPPVADELYDRGMALQELRTVRNTPEGAERYKSFHYMNSVLGKRELAARPEGGRVEGLFLSERGHLAEGIVSNLFFLRDGTCFTPAVDTGILPGITREAVMDLCREMSIPLETGYYSWQQLAAADEVFMTNSIQELVPITSLRSREGESRQVGNGRIGAITDRLLRAYRKKARQEA</sequence>
<organism evidence="5 6">
    <name type="scientific">Xylanibacillus composti</name>
    <dbReference type="NCBI Taxonomy" id="1572762"/>
    <lineage>
        <taxon>Bacteria</taxon>
        <taxon>Bacillati</taxon>
        <taxon>Bacillota</taxon>
        <taxon>Bacilli</taxon>
        <taxon>Bacillales</taxon>
        <taxon>Paenibacillaceae</taxon>
        <taxon>Xylanibacillus</taxon>
    </lineage>
</organism>
<dbReference type="InterPro" id="IPR036038">
    <property type="entry name" value="Aminotransferase-like"/>
</dbReference>
<dbReference type="GO" id="GO:0016829">
    <property type="term" value="F:lyase activity"/>
    <property type="evidence" value="ECO:0007669"/>
    <property type="project" value="UniProtKB-KW"/>
</dbReference>
<gene>
    <name evidence="5" type="primary">pabC</name>
    <name evidence="5" type="ORF">XYCOK13_01420</name>
</gene>
<evidence type="ECO:0000256" key="3">
    <source>
        <dbReference type="ARBA" id="ARBA00011738"/>
    </source>
</evidence>
<evidence type="ECO:0000313" key="6">
    <source>
        <dbReference type="Proteomes" id="UP000677918"/>
    </source>
</evidence>
<dbReference type="GO" id="GO:0008652">
    <property type="term" value="P:amino acid biosynthetic process"/>
    <property type="evidence" value="ECO:0007669"/>
    <property type="project" value="UniProtKB-ARBA"/>
</dbReference>
<dbReference type="GO" id="GO:0005829">
    <property type="term" value="C:cytosol"/>
    <property type="evidence" value="ECO:0007669"/>
    <property type="project" value="TreeGrafter"/>
</dbReference>
<evidence type="ECO:0000313" key="5">
    <source>
        <dbReference type="EMBL" id="GIQ67318.1"/>
    </source>
</evidence>
<dbReference type="AlphaFoldDB" id="A0A8J4GY42"/>
<comment type="cofactor">
    <cofactor evidence="1">
        <name>pyridoxal 5'-phosphate</name>
        <dbReference type="ChEBI" id="CHEBI:597326"/>
    </cofactor>
</comment>
<comment type="subunit">
    <text evidence="3">Homodimer.</text>
</comment>
<keyword evidence="5" id="KW-0456">Lyase</keyword>
<proteinExistence type="inferred from homology"/>